<evidence type="ECO:0000313" key="2">
    <source>
        <dbReference type="EMBL" id="MDW0118201.1"/>
    </source>
</evidence>
<dbReference type="AlphaFoldDB" id="A0AAW9A986"/>
<comment type="caution">
    <text evidence="2">The sequence shown here is derived from an EMBL/GenBank/DDBJ whole genome shotgun (WGS) entry which is preliminary data.</text>
</comment>
<keyword evidence="1" id="KW-0472">Membrane</keyword>
<feature type="transmembrane region" description="Helical" evidence="1">
    <location>
        <begin position="55"/>
        <end position="77"/>
    </location>
</feature>
<name>A0AAW9A986_9BACL</name>
<organism evidence="2 3">
    <name type="scientific">Sporosarcina thermotolerans</name>
    <dbReference type="NCBI Taxonomy" id="633404"/>
    <lineage>
        <taxon>Bacteria</taxon>
        <taxon>Bacillati</taxon>
        <taxon>Bacillota</taxon>
        <taxon>Bacilli</taxon>
        <taxon>Bacillales</taxon>
        <taxon>Caryophanaceae</taxon>
        <taxon>Sporosarcina</taxon>
    </lineage>
</organism>
<feature type="transmembrane region" description="Helical" evidence="1">
    <location>
        <begin position="31"/>
        <end position="49"/>
    </location>
</feature>
<protein>
    <submittedName>
        <fullName evidence="2">YesK family protein</fullName>
    </submittedName>
</protein>
<dbReference type="Pfam" id="PF14150">
    <property type="entry name" value="YesK"/>
    <property type="match status" value="1"/>
</dbReference>
<keyword evidence="3" id="KW-1185">Reference proteome</keyword>
<gene>
    <name evidence="2" type="ORF">QTL97_14810</name>
</gene>
<keyword evidence="1" id="KW-1133">Transmembrane helix</keyword>
<proteinExistence type="predicted"/>
<accession>A0AAW9A986</accession>
<keyword evidence="1" id="KW-0812">Transmembrane</keyword>
<sequence length="90" mass="9930">MDILLPIGFGIAVNLVVFLVSKSLRQKNERSLLICLIAFLVVLFVSIIIGSWVGMGIGVVSLGMLIFVILTGIIIALKSDREYQIIRRDN</sequence>
<dbReference type="InterPro" id="IPR025434">
    <property type="entry name" value="YesK-like"/>
</dbReference>
<reference evidence="2 3" key="1">
    <citation type="submission" date="2023-06" db="EMBL/GenBank/DDBJ databases">
        <title>Sporosarcina sp. nov., isolated from Korean traditional fermented seafood 'Jeotgal'.</title>
        <authorList>
            <person name="Yang A.I."/>
            <person name="Shin N.-R."/>
        </authorList>
    </citation>
    <scope>NUCLEOTIDE SEQUENCE [LARGE SCALE GENOMIC DNA]</scope>
    <source>
        <strain evidence="2 3">KCTC43456</strain>
    </source>
</reference>
<evidence type="ECO:0000256" key="1">
    <source>
        <dbReference type="SAM" id="Phobius"/>
    </source>
</evidence>
<dbReference type="Proteomes" id="UP001271648">
    <property type="component" value="Unassembled WGS sequence"/>
</dbReference>
<evidence type="ECO:0000313" key="3">
    <source>
        <dbReference type="Proteomes" id="UP001271648"/>
    </source>
</evidence>
<feature type="transmembrane region" description="Helical" evidence="1">
    <location>
        <begin position="6"/>
        <end position="24"/>
    </location>
</feature>
<dbReference type="RefSeq" id="WP_283732393.1">
    <property type="nucleotide sequence ID" value="NZ_CP125968.1"/>
</dbReference>
<dbReference type="EMBL" id="JAUBDJ010000010">
    <property type="protein sequence ID" value="MDW0118201.1"/>
    <property type="molecule type" value="Genomic_DNA"/>
</dbReference>